<dbReference type="Pfam" id="PF08279">
    <property type="entry name" value="HTH_11"/>
    <property type="match status" value="2"/>
</dbReference>
<keyword evidence="4" id="KW-0804">Transcription</keyword>
<evidence type="ECO:0000256" key="2">
    <source>
        <dbReference type="ARBA" id="ARBA00022737"/>
    </source>
</evidence>
<dbReference type="CDD" id="cd05568">
    <property type="entry name" value="PTS_IIB_bgl_like"/>
    <property type="match status" value="1"/>
</dbReference>
<dbReference type="SUPFAM" id="SSF55804">
    <property type="entry name" value="Phoshotransferase/anion transport protein"/>
    <property type="match status" value="1"/>
</dbReference>
<dbReference type="InterPro" id="IPR050661">
    <property type="entry name" value="BglG_antiterminators"/>
</dbReference>
<gene>
    <name evidence="8" type="ORF">I568_01556</name>
</gene>
<dbReference type="SUPFAM" id="SSF63520">
    <property type="entry name" value="PTS-regulatory domain, PRD"/>
    <property type="match status" value="1"/>
</dbReference>
<keyword evidence="1" id="KW-0808">Transferase</keyword>
<dbReference type="PATRIC" id="fig|1121865.3.peg.2281"/>
<evidence type="ECO:0000259" key="5">
    <source>
        <dbReference type="PROSITE" id="PS51094"/>
    </source>
</evidence>
<keyword evidence="3" id="KW-0805">Transcription regulation</keyword>
<dbReference type="PROSITE" id="PS51372">
    <property type="entry name" value="PRD_2"/>
    <property type="match status" value="1"/>
</dbReference>
<proteinExistence type="predicted"/>
<dbReference type="Pfam" id="PF00359">
    <property type="entry name" value="PTS_EIIA_2"/>
    <property type="match status" value="1"/>
</dbReference>
<name>S1NS87_9ENTE</name>
<evidence type="ECO:0000313" key="9">
    <source>
        <dbReference type="Proteomes" id="UP000014113"/>
    </source>
</evidence>
<evidence type="ECO:0000313" key="8">
    <source>
        <dbReference type="EMBL" id="EOW83754.1"/>
    </source>
</evidence>
<dbReference type="eggNOG" id="COG1762">
    <property type="taxonomic scope" value="Bacteria"/>
</dbReference>
<dbReference type="PROSITE" id="PS51094">
    <property type="entry name" value="PTS_EIIA_TYPE_2"/>
    <property type="match status" value="1"/>
</dbReference>
<comment type="caution">
    <text evidence="8">The sequence shown here is derived from an EMBL/GenBank/DDBJ whole genome shotgun (WGS) entry which is preliminary data.</text>
</comment>
<dbReference type="EMBL" id="ASWJ01000007">
    <property type="protein sequence ID" value="EOW83754.1"/>
    <property type="molecule type" value="Genomic_DNA"/>
</dbReference>
<dbReference type="Proteomes" id="UP000014113">
    <property type="component" value="Unassembled WGS sequence"/>
</dbReference>
<dbReference type="InterPro" id="IPR011608">
    <property type="entry name" value="PRD"/>
</dbReference>
<organism evidence="8 9">
    <name type="scientific">Enterococcus columbae DSM 7374 = ATCC 51263</name>
    <dbReference type="NCBI Taxonomy" id="1121865"/>
    <lineage>
        <taxon>Bacteria</taxon>
        <taxon>Bacillati</taxon>
        <taxon>Bacillota</taxon>
        <taxon>Bacilli</taxon>
        <taxon>Lactobacillales</taxon>
        <taxon>Enterococcaceae</taxon>
        <taxon>Enterococcus</taxon>
    </lineage>
</organism>
<dbReference type="InterPro" id="IPR013011">
    <property type="entry name" value="PTS_EIIB_2"/>
</dbReference>
<dbReference type="OrthoDB" id="95158at2"/>
<evidence type="ECO:0000259" key="6">
    <source>
        <dbReference type="PROSITE" id="PS51099"/>
    </source>
</evidence>
<dbReference type="PROSITE" id="PS51099">
    <property type="entry name" value="PTS_EIIB_TYPE_2"/>
    <property type="match status" value="1"/>
</dbReference>
<keyword evidence="9" id="KW-1185">Reference proteome</keyword>
<dbReference type="SUPFAM" id="SSF46785">
    <property type="entry name" value="Winged helix' DNA-binding domain"/>
    <property type="match status" value="1"/>
</dbReference>
<keyword evidence="2" id="KW-0677">Repeat</keyword>
<dbReference type="InterPro" id="IPR002178">
    <property type="entry name" value="PTS_EIIA_type-2_dom"/>
</dbReference>
<dbReference type="InterPro" id="IPR036390">
    <property type="entry name" value="WH_DNA-bd_sf"/>
</dbReference>
<protein>
    <submittedName>
        <fullName evidence="8">Uncharacterized protein</fullName>
    </submittedName>
</protein>
<dbReference type="Gene3D" id="3.40.50.2300">
    <property type="match status" value="1"/>
</dbReference>
<dbReference type="Gene3D" id="3.40.930.10">
    <property type="entry name" value="Mannitol-specific EII, Chain A"/>
    <property type="match status" value="1"/>
</dbReference>
<evidence type="ECO:0000259" key="7">
    <source>
        <dbReference type="PROSITE" id="PS51372"/>
    </source>
</evidence>
<dbReference type="InterPro" id="IPR016152">
    <property type="entry name" value="PTrfase/Anion_transptr"/>
</dbReference>
<feature type="domain" description="PTS EIIB type-2" evidence="6">
    <location>
        <begin position="379"/>
        <end position="467"/>
    </location>
</feature>
<dbReference type="STRING" id="1121865.OMW_02345"/>
<dbReference type="PANTHER" id="PTHR30185">
    <property type="entry name" value="CRYPTIC BETA-GLUCOSIDE BGL OPERON ANTITERMINATOR"/>
    <property type="match status" value="1"/>
</dbReference>
<dbReference type="InterPro" id="IPR036388">
    <property type="entry name" value="WH-like_DNA-bd_sf"/>
</dbReference>
<evidence type="ECO:0000256" key="1">
    <source>
        <dbReference type="ARBA" id="ARBA00022679"/>
    </source>
</evidence>
<feature type="domain" description="PRD" evidence="7">
    <location>
        <begin position="266"/>
        <end position="376"/>
    </location>
</feature>
<dbReference type="Gene3D" id="1.10.1790.10">
    <property type="entry name" value="PRD domain"/>
    <property type="match status" value="1"/>
</dbReference>
<dbReference type="GO" id="GO:0008982">
    <property type="term" value="F:protein-N(PI)-phosphohistidine-sugar phosphotransferase activity"/>
    <property type="evidence" value="ECO:0007669"/>
    <property type="project" value="InterPro"/>
</dbReference>
<dbReference type="PANTHER" id="PTHR30185:SF18">
    <property type="entry name" value="TRANSCRIPTIONAL REGULATOR MTLR"/>
    <property type="match status" value="1"/>
</dbReference>
<sequence>MTLVNRWYEILQLLYFNQRLSIDELKEKLKLSPQTIKSSIDTLNQELLPIAQITLNDKIYSLIIYQYEEFQEILHGRLKKESDYNSSSRRLAYIVKRLIETGDYLYIDDLAEEIGVSRGTLSKDIKQAKEFLADYQLVIQGTPNKGILLKGEELSQRLFYMQQVVPYFPITTLKASVQAKVQNIIDEYQLDYLSENLLKLTIHTAMMRLKQRKQIDMGAPPFIQSVQLTAELEDLLFEIEESYQLTLSRTEQEFILFPIIISHQKTIKIVDYDYLQSIFMQMINKTRKAIYWDVDEQALFAEIKNHLLNLLLRLYYHIELNDLFSEQIEKKYPFAYELAKVSITEIAQILKRPYRSVEVNYLTFYYELFLQKDHSKKVKSIAIVCSTGKGTAGMIRAQIEQIIGSDIEITQYSEKEYDHINLNDYFAVFTTIPLKNIDASTPVIRITQLFNDEWLRNAWQQATKLRSQSYHYVDIHYHLIDSKASYEQILASLVQPYVLQGILDADFYVHLLEREKKSSTIYEQKIAFPHTLNSSSQRVQLIVGIPKEAIQTAQGEIDLITLLAIPKELTKVAEDELMKVYGKIFELVSDAEKMQQLEQIQDEQSMWQFIDRKELF</sequence>
<dbReference type="InterPro" id="IPR036634">
    <property type="entry name" value="PRD_sf"/>
</dbReference>
<dbReference type="Pfam" id="PF00874">
    <property type="entry name" value="PRD"/>
    <property type="match status" value="1"/>
</dbReference>
<dbReference type="GO" id="GO:0006355">
    <property type="term" value="P:regulation of DNA-templated transcription"/>
    <property type="evidence" value="ECO:0007669"/>
    <property type="project" value="InterPro"/>
</dbReference>
<dbReference type="InterPro" id="IPR013196">
    <property type="entry name" value="HTH_11"/>
</dbReference>
<dbReference type="GO" id="GO:0009401">
    <property type="term" value="P:phosphoenolpyruvate-dependent sugar phosphotransferase system"/>
    <property type="evidence" value="ECO:0007669"/>
    <property type="project" value="InterPro"/>
</dbReference>
<reference evidence="8 9" key="1">
    <citation type="submission" date="2013-03" db="EMBL/GenBank/DDBJ databases">
        <title>The Genome Sequence of Enterococcus columbae ATCC_51263 (PacBio/Illumina hybrid assembly).</title>
        <authorList>
            <consortium name="The Broad Institute Genomics Platform"/>
            <consortium name="The Broad Institute Genome Sequencing Center for Infectious Disease"/>
            <person name="Earl A."/>
            <person name="Russ C."/>
            <person name="Gilmore M."/>
            <person name="Surin D."/>
            <person name="Walker B."/>
            <person name="Young S."/>
            <person name="Zeng Q."/>
            <person name="Gargeya S."/>
            <person name="Fitzgerald M."/>
            <person name="Haas B."/>
            <person name="Abouelleil A."/>
            <person name="Allen A.W."/>
            <person name="Alvarado L."/>
            <person name="Arachchi H.M."/>
            <person name="Berlin A.M."/>
            <person name="Chapman S.B."/>
            <person name="Gainer-Dewar J."/>
            <person name="Goldberg J."/>
            <person name="Griggs A."/>
            <person name="Gujja S."/>
            <person name="Hansen M."/>
            <person name="Howarth C."/>
            <person name="Imamovic A."/>
            <person name="Ireland A."/>
            <person name="Larimer J."/>
            <person name="McCowan C."/>
            <person name="Murphy C."/>
            <person name="Pearson M."/>
            <person name="Poon T.W."/>
            <person name="Priest M."/>
            <person name="Roberts A."/>
            <person name="Saif S."/>
            <person name="Shea T."/>
            <person name="Sisk P."/>
            <person name="Sykes S."/>
            <person name="Wortman J."/>
            <person name="Nusbaum C."/>
            <person name="Birren B."/>
        </authorList>
    </citation>
    <scope>NUCLEOTIDE SEQUENCE [LARGE SCALE GENOMIC DNA]</scope>
    <source>
        <strain evidence="8 9">ATCC 51263</strain>
    </source>
</reference>
<dbReference type="Gene3D" id="1.10.10.10">
    <property type="entry name" value="Winged helix-like DNA-binding domain superfamily/Winged helix DNA-binding domain"/>
    <property type="match status" value="2"/>
</dbReference>
<evidence type="ECO:0000256" key="4">
    <source>
        <dbReference type="ARBA" id="ARBA00023163"/>
    </source>
</evidence>
<feature type="domain" description="PTS EIIA type-2" evidence="5">
    <location>
        <begin position="464"/>
        <end position="613"/>
    </location>
</feature>
<dbReference type="RefSeq" id="WP_016184426.1">
    <property type="nucleotide sequence ID" value="NZ_JXKI01000008.1"/>
</dbReference>
<dbReference type="SUPFAM" id="SSF52794">
    <property type="entry name" value="PTS system IIB component-like"/>
    <property type="match status" value="1"/>
</dbReference>
<dbReference type="eggNOG" id="COG3711">
    <property type="taxonomic scope" value="Bacteria"/>
</dbReference>
<evidence type="ECO:0000256" key="3">
    <source>
        <dbReference type="ARBA" id="ARBA00023015"/>
    </source>
</evidence>
<accession>S1NS87</accession>
<dbReference type="AlphaFoldDB" id="S1NS87"/>
<dbReference type="InterPro" id="IPR036095">
    <property type="entry name" value="PTS_EIIB-like_sf"/>
</dbReference>